<evidence type="ECO:0000313" key="7">
    <source>
        <dbReference type="Proteomes" id="UP000799537"/>
    </source>
</evidence>
<evidence type="ECO:0000259" key="5">
    <source>
        <dbReference type="Pfam" id="PF01494"/>
    </source>
</evidence>
<feature type="domain" description="FAD-binding" evidence="5">
    <location>
        <begin position="5"/>
        <end position="350"/>
    </location>
</feature>
<name>A0A6A6CF76_ZASCE</name>
<dbReference type="GO" id="GO:0016491">
    <property type="term" value="F:oxidoreductase activity"/>
    <property type="evidence" value="ECO:0007669"/>
    <property type="project" value="UniProtKB-KW"/>
</dbReference>
<dbReference type="Gene3D" id="3.30.9.10">
    <property type="entry name" value="D-Amino Acid Oxidase, subunit A, domain 2"/>
    <property type="match status" value="1"/>
</dbReference>
<dbReference type="RefSeq" id="XP_033666674.1">
    <property type="nucleotide sequence ID" value="XM_033817266.1"/>
</dbReference>
<dbReference type="Pfam" id="PF01494">
    <property type="entry name" value="FAD_binding_3"/>
    <property type="match status" value="1"/>
</dbReference>
<dbReference type="GeneID" id="54570538"/>
<dbReference type="PANTHER" id="PTHR46865">
    <property type="entry name" value="OXIDOREDUCTASE-RELATED"/>
    <property type="match status" value="1"/>
</dbReference>
<keyword evidence="1" id="KW-0285">Flavoprotein</keyword>
<dbReference type="SUPFAM" id="SSF51905">
    <property type="entry name" value="FAD/NAD(P)-binding domain"/>
    <property type="match status" value="1"/>
</dbReference>
<dbReference type="AlphaFoldDB" id="A0A6A6CF76"/>
<keyword evidence="3" id="KW-0560">Oxidoreductase</keyword>
<dbReference type="PRINTS" id="PR00420">
    <property type="entry name" value="RNGMNOXGNASE"/>
</dbReference>
<gene>
    <name evidence="6" type="ORF">M409DRAFT_67113</name>
</gene>
<keyword evidence="2" id="KW-0274">FAD</keyword>
<dbReference type="OrthoDB" id="655030at2759"/>
<dbReference type="Gene3D" id="3.50.50.60">
    <property type="entry name" value="FAD/NAD(P)-binding domain"/>
    <property type="match status" value="1"/>
</dbReference>
<keyword evidence="7" id="KW-1185">Reference proteome</keyword>
<organism evidence="6 7">
    <name type="scientific">Zasmidium cellare ATCC 36951</name>
    <dbReference type="NCBI Taxonomy" id="1080233"/>
    <lineage>
        <taxon>Eukaryota</taxon>
        <taxon>Fungi</taxon>
        <taxon>Dikarya</taxon>
        <taxon>Ascomycota</taxon>
        <taxon>Pezizomycotina</taxon>
        <taxon>Dothideomycetes</taxon>
        <taxon>Dothideomycetidae</taxon>
        <taxon>Mycosphaerellales</taxon>
        <taxon>Mycosphaerellaceae</taxon>
        <taxon>Zasmidium</taxon>
    </lineage>
</organism>
<dbReference type="Proteomes" id="UP000799537">
    <property type="component" value="Unassembled WGS sequence"/>
</dbReference>
<protein>
    <recommendedName>
        <fullName evidence="5">FAD-binding domain-containing protein</fullName>
    </recommendedName>
</protein>
<reference evidence="6" key="1">
    <citation type="journal article" date="2020" name="Stud. Mycol.">
        <title>101 Dothideomycetes genomes: a test case for predicting lifestyles and emergence of pathogens.</title>
        <authorList>
            <person name="Haridas S."/>
            <person name="Albert R."/>
            <person name="Binder M."/>
            <person name="Bloem J."/>
            <person name="Labutti K."/>
            <person name="Salamov A."/>
            <person name="Andreopoulos B."/>
            <person name="Baker S."/>
            <person name="Barry K."/>
            <person name="Bills G."/>
            <person name="Bluhm B."/>
            <person name="Cannon C."/>
            <person name="Castanera R."/>
            <person name="Culley D."/>
            <person name="Daum C."/>
            <person name="Ezra D."/>
            <person name="Gonzalez J."/>
            <person name="Henrissat B."/>
            <person name="Kuo A."/>
            <person name="Liang C."/>
            <person name="Lipzen A."/>
            <person name="Lutzoni F."/>
            <person name="Magnuson J."/>
            <person name="Mondo S."/>
            <person name="Nolan M."/>
            <person name="Ohm R."/>
            <person name="Pangilinan J."/>
            <person name="Park H.-J."/>
            <person name="Ramirez L."/>
            <person name="Alfaro M."/>
            <person name="Sun H."/>
            <person name="Tritt A."/>
            <person name="Yoshinaga Y."/>
            <person name="Zwiers L.-H."/>
            <person name="Turgeon B."/>
            <person name="Goodwin S."/>
            <person name="Spatafora J."/>
            <person name="Crous P."/>
            <person name="Grigoriev I."/>
        </authorList>
    </citation>
    <scope>NUCLEOTIDE SEQUENCE</scope>
    <source>
        <strain evidence="6">ATCC 36951</strain>
    </source>
</reference>
<evidence type="ECO:0000256" key="1">
    <source>
        <dbReference type="ARBA" id="ARBA00022630"/>
    </source>
</evidence>
<accession>A0A6A6CF76</accession>
<feature type="signal peptide" evidence="4">
    <location>
        <begin position="1"/>
        <end position="20"/>
    </location>
</feature>
<sequence>MVGRLRVLVVGASIAGPATAYWLARAGAEVTVIERFAGIRKGGQAVDIRGCGVTVMRRMPGMEELVRAKPTGEEGVGIVRNDGRPYGIIRATGNPDQQSLVSEFEIFRGDLSTILHDLTRRYQRISYIFDEEIVSINQQASEGPVQVDFASGRQSATFDLVVAADGATSRTRAIGLQCGVRDHIHPTNTWAAYFSTKKDYLGGSKVGLGYSAPGGRFTTAGSKSSGGGHAMMMSRGTAAAFRQAAEQGSEREFVAEHYVDAGWISNELVEELKTAEDFYASEIVQVKVPQLHKGRFVLVGDAGYAVGPTGFGTSIALAGAYILAGEIKKHAGDVDAALEAYEGQMRPLIREMQKIPPILGSIVAPQSAWVIWVRNCIFALVAWSGIAEYLQRFFAGAFEDSKEFPLPEYEWN</sequence>
<keyword evidence="4" id="KW-0732">Signal</keyword>
<evidence type="ECO:0000256" key="4">
    <source>
        <dbReference type="SAM" id="SignalP"/>
    </source>
</evidence>
<proteinExistence type="predicted"/>
<evidence type="ECO:0000313" key="6">
    <source>
        <dbReference type="EMBL" id="KAF2165785.1"/>
    </source>
</evidence>
<evidence type="ECO:0000256" key="3">
    <source>
        <dbReference type="ARBA" id="ARBA00023002"/>
    </source>
</evidence>
<dbReference type="EMBL" id="ML993599">
    <property type="protein sequence ID" value="KAF2165785.1"/>
    <property type="molecule type" value="Genomic_DNA"/>
</dbReference>
<dbReference type="InterPro" id="IPR036188">
    <property type="entry name" value="FAD/NAD-bd_sf"/>
</dbReference>
<feature type="chain" id="PRO_5025381997" description="FAD-binding domain-containing protein" evidence="4">
    <location>
        <begin position="21"/>
        <end position="412"/>
    </location>
</feature>
<dbReference type="InterPro" id="IPR051704">
    <property type="entry name" value="FAD_aromatic-hydroxylase"/>
</dbReference>
<evidence type="ECO:0000256" key="2">
    <source>
        <dbReference type="ARBA" id="ARBA00022827"/>
    </source>
</evidence>
<dbReference type="GO" id="GO:0071949">
    <property type="term" value="F:FAD binding"/>
    <property type="evidence" value="ECO:0007669"/>
    <property type="project" value="InterPro"/>
</dbReference>
<dbReference type="PANTHER" id="PTHR46865:SF2">
    <property type="entry name" value="MONOOXYGENASE"/>
    <property type="match status" value="1"/>
</dbReference>
<dbReference type="InterPro" id="IPR002938">
    <property type="entry name" value="FAD-bd"/>
</dbReference>